<dbReference type="EMBL" id="JBDPZN010000001">
    <property type="protein sequence ID" value="MEO3680832.1"/>
    <property type="molecule type" value="Genomic_DNA"/>
</dbReference>
<comment type="caution">
    <text evidence="1">The sequence shown here is derived from an EMBL/GenBank/DDBJ whole genome shotgun (WGS) entry which is preliminary data.</text>
</comment>
<keyword evidence="2" id="KW-1185">Reference proteome</keyword>
<gene>
    <name evidence="1" type="ORF">ABHN84_00825</name>
</gene>
<evidence type="ECO:0000313" key="2">
    <source>
        <dbReference type="Proteomes" id="UP001477278"/>
    </source>
</evidence>
<accession>A0ABV0FJ32</accession>
<dbReference type="Proteomes" id="UP001477278">
    <property type="component" value="Unassembled WGS sequence"/>
</dbReference>
<name>A0ABV0FJ32_9GAMM</name>
<evidence type="ECO:0000313" key="1">
    <source>
        <dbReference type="EMBL" id="MEO3680832.1"/>
    </source>
</evidence>
<reference evidence="1 2" key="1">
    <citation type="submission" date="2024-05" db="EMBL/GenBank/DDBJ databases">
        <title>Genome sequencing of Marine Estuary Bacteria, Shewanella vesiculosa and S. baltica, and Pseudomonas syringae.</title>
        <authorList>
            <person name="Gurung A."/>
            <person name="Maclea K.S."/>
        </authorList>
    </citation>
    <scope>NUCLEOTIDE SEQUENCE [LARGE SCALE GENOMIC DNA]</scope>
    <source>
        <strain evidence="1 2">1A</strain>
    </source>
</reference>
<organism evidence="1 2">
    <name type="scientific">Shewanella vesiculosa</name>
    <dbReference type="NCBI Taxonomy" id="518738"/>
    <lineage>
        <taxon>Bacteria</taxon>
        <taxon>Pseudomonadati</taxon>
        <taxon>Pseudomonadota</taxon>
        <taxon>Gammaproteobacteria</taxon>
        <taxon>Alteromonadales</taxon>
        <taxon>Shewanellaceae</taxon>
        <taxon>Shewanella</taxon>
    </lineage>
</organism>
<proteinExistence type="predicted"/>
<protein>
    <submittedName>
        <fullName evidence="1">Uncharacterized protein</fullName>
    </submittedName>
</protein>
<sequence>MSYTINGEEPNIIGSECEGFILSQIQEDFQITDPANVVYLKFNGTWYRLYFDGNTVFWRSDENVAFEPVNGNFDCCTTILNLNEMDGIVGSKLESIVYSSTESEVIAALAFSQGKTLELTHYGNQDVTQIKC</sequence>
<dbReference type="RefSeq" id="WP_182742904.1">
    <property type="nucleotide sequence ID" value="NZ_JAACTY010000017.1"/>
</dbReference>